<evidence type="ECO:0000256" key="1">
    <source>
        <dbReference type="SAM" id="Coils"/>
    </source>
</evidence>
<keyword evidence="1" id="KW-0175">Coiled coil</keyword>
<sequence>MGIGHFQKNCPQKDQITCKTCGEKYENTEEHECSGEVKCIHCSQNHRSNATKCPVIKDYKSALTKSLLTNRGNNNSNNANALSTANFPPLLYSVPPQSMTTTRAPWALPSQPLDELVSMITKQISEEAEKTRESFEKFKKEMVKRDEEKNQKIAILEAKVENLEAKLVQLADNHTTDIGEIAFFILNVIGQLPHKKDGKTANNIQHLMRKYQLNVNTS</sequence>
<organism evidence="2 4">
    <name type="scientific">Didymodactylos carnosus</name>
    <dbReference type="NCBI Taxonomy" id="1234261"/>
    <lineage>
        <taxon>Eukaryota</taxon>
        <taxon>Metazoa</taxon>
        <taxon>Spiralia</taxon>
        <taxon>Gnathifera</taxon>
        <taxon>Rotifera</taxon>
        <taxon>Eurotatoria</taxon>
        <taxon>Bdelloidea</taxon>
        <taxon>Philodinida</taxon>
        <taxon>Philodinidae</taxon>
        <taxon>Didymodactylos</taxon>
    </lineage>
</organism>
<proteinExistence type="predicted"/>
<dbReference type="EMBL" id="CAJOBC010090974">
    <property type="protein sequence ID" value="CAF4396432.1"/>
    <property type="molecule type" value="Genomic_DNA"/>
</dbReference>
<evidence type="ECO:0000313" key="2">
    <source>
        <dbReference type="EMBL" id="CAF1536520.1"/>
    </source>
</evidence>
<protein>
    <submittedName>
        <fullName evidence="2">Uncharacterized protein</fullName>
    </submittedName>
</protein>
<dbReference type="AlphaFoldDB" id="A0A815VTW4"/>
<gene>
    <name evidence="2" type="ORF">GPM918_LOCUS38371</name>
    <name evidence="3" type="ORF">SRO942_LOCUS39192</name>
</gene>
<keyword evidence="4" id="KW-1185">Reference proteome</keyword>
<comment type="caution">
    <text evidence="2">The sequence shown here is derived from an EMBL/GenBank/DDBJ whole genome shotgun (WGS) entry which is preliminary data.</text>
</comment>
<dbReference type="Proteomes" id="UP000663829">
    <property type="component" value="Unassembled WGS sequence"/>
</dbReference>
<evidence type="ECO:0000313" key="3">
    <source>
        <dbReference type="EMBL" id="CAF4396432.1"/>
    </source>
</evidence>
<evidence type="ECO:0000313" key="4">
    <source>
        <dbReference type="Proteomes" id="UP000663829"/>
    </source>
</evidence>
<reference evidence="2" key="1">
    <citation type="submission" date="2021-02" db="EMBL/GenBank/DDBJ databases">
        <authorList>
            <person name="Nowell W R."/>
        </authorList>
    </citation>
    <scope>NUCLEOTIDE SEQUENCE</scope>
</reference>
<name>A0A815VTW4_9BILA</name>
<feature type="coiled-coil region" evidence="1">
    <location>
        <begin position="146"/>
        <end position="173"/>
    </location>
</feature>
<dbReference type="Proteomes" id="UP000681722">
    <property type="component" value="Unassembled WGS sequence"/>
</dbReference>
<accession>A0A815VTW4</accession>
<dbReference type="EMBL" id="CAJNOQ010025365">
    <property type="protein sequence ID" value="CAF1536520.1"/>
    <property type="molecule type" value="Genomic_DNA"/>
</dbReference>